<evidence type="ECO:0000256" key="3">
    <source>
        <dbReference type="SAM" id="MobiDB-lite"/>
    </source>
</evidence>
<comment type="caution">
    <text evidence="5">The sequence shown here is derived from an EMBL/GenBank/DDBJ whole genome shotgun (WGS) entry which is preliminary data.</text>
</comment>
<dbReference type="InterPro" id="IPR036770">
    <property type="entry name" value="Ankyrin_rpt-contain_sf"/>
</dbReference>
<dbReference type="Gene3D" id="3.40.50.300">
    <property type="entry name" value="P-loop containing nucleotide triphosphate hydrolases"/>
    <property type="match status" value="1"/>
</dbReference>
<dbReference type="InterPro" id="IPR056884">
    <property type="entry name" value="NPHP3-like_N"/>
</dbReference>
<dbReference type="SUPFAM" id="SSF52540">
    <property type="entry name" value="P-loop containing nucleoside triphosphate hydrolases"/>
    <property type="match status" value="1"/>
</dbReference>
<keyword evidence="6" id="KW-1185">Reference proteome</keyword>
<dbReference type="AlphaFoldDB" id="A0AAJ0HDA6"/>
<evidence type="ECO:0000313" key="5">
    <source>
        <dbReference type="EMBL" id="KAK3348763.1"/>
    </source>
</evidence>
<evidence type="ECO:0000259" key="4">
    <source>
        <dbReference type="Pfam" id="PF24883"/>
    </source>
</evidence>
<sequence length="1171" mass="131611">MSETDGAPSEAGSVRDYGQYHDDLEASSRGTPSPPPVDKLSREQKKRLVELLRFDQIDARLMTLKTAKAKTCSWFLKTPECLDWQNAKKMQDHAGFLWIKGKAGAGKSILMKFLLQRAKRLAPRRGPEKPIVVSFFFNARGEGLEKSTVGCYRSLLLQIFEKYPALLDAMDQLGSSGLRFIEKQGWHIESLTQTLAAVISLVSKDQPVNIFIDALDECEESEVREMVSFLEELGETALSSNARLNVCFSSRHYPSIVPKKGIEITLEKEAEHQNDISRYVESELRLENSKHTEEIKAAVLDKCSNIFLWVALVIPILNREYAHGRGRMAALRKRLDSIPPGLDDLFDMILTRDLENTEELHLCIQWILFSARPLEPQELFIANQLGVVQVGPEEAVDTRWDPEEMPPESLRRYIDSSSKGLAEVTRSTKPTVQFIHESVRDFLLGKDGRRKRWSGFEDGLAGNAQDTLKSICLAQVEIAISRDPALMVHINRPGAPDLIGAATPTFTIANDTYPFLEYASENVLYHSDRAQLEGLSQGDFVKTFPVRGWSFVHNMFERYHNRQYPADIDILYVLANYNLPNLIRIHRDSPRHFDIFGGRYGYPFLAAAVLRNVEALEALMMATGIDSESVTDIRKCLDNFKPTRGLDFRNEKKPAILYLVELGHAPFLEAYIRKYKRGPYDSDLVNSLDGDPSRIPLFWASTRSVAEVLLEHGADPNVRDNAKRRTPLLNALAKGNYEVADLLCGMDRVNVNLRDEDGMAAIHLIAKNASLRTMTALLNNPRLDVNAQTYSGSTALHIVCKHQHKSGDAEEIAMALLRHDFDSNLEDADGWTVLHSSAYAGFTDVFRFILSMGYDRKALNKTTSGPFIPTNMRGWTVLHCAAASGSAAMMQYILSLDEVILDSEDTSGRTPLDLSVQREDYHSISLLMGSLKAPPSHRVVQSVYPRKDSGSIFSLFHTRFWVLCEVGRMGDIFRFGGKRFCDSRLVNGQLFLSYISDRPVCCTNESTELDWITPKTPGFARNKNYCEVVRLLLEEGRADPNARDVQGRTPISYAAGSGNHDVLLVLLNHSATPDLFEDHGGNTPLRRLFEYQAEACSRQLDEAKTSNTIDAAMKMLDTVEASVFDLELGGRSVYTLAKSVEFPAGGGQNLQMRWNELLERLERLRHRNLGS</sequence>
<feature type="repeat" description="ANK" evidence="2">
    <location>
        <begin position="829"/>
        <end position="861"/>
    </location>
</feature>
<protein>
    <submittedName>
        <fullName evidence="5">Ankyrin repeat-containing domain protein</fullName>
    </submittedName>
</protein>
<gene>
    <name evidence="5" type="ORF">B0T25DRAFT_546469</name>
</gene>
<evidence type="ECO:0000256" key="1">
    <source>
        <dbReference type="ARBA" id="ARBA00022737"/>
    </source>
</evidence>
<accession>A0AAJ0HDA6</accession>
<dbReference type="PROSITE" id="PS50088">
    <property type="entry name" value="ANK_REPEAT"/>
    <property type="match status" value="2"/>
</dbReference>
<evidence type="ECO:0000313" key="6">
    <source>
        <dbReference type="Proteomes" id="UP001275084"/>
    </source>
</evidence>
<feature type="repeat" description="ANK" evidence="2">
    <location>
        <begin position="1046"/>
        <end position="1078"/>
    </location>
</feature>
<dbReference type="PANTHER" id="PTHR10039:SF5">
    <property type="entry name" value="NACHT DOMAIN-CONTAINING PROTEIN"/>
    <property type="match status" value="1"/>
</dbReference>
<dbReference type="Pfam" id="PF13637">
    <property type="entry name" value="Ank_4"/>
    <property type="match status" value="1"/>
</dbReference>
<proteinExistence type="predicted"/>
<keyword evidence="1" id="KW-0677">Repeat</keyword>
<dbReference type="EMBL" id="JAUIQD010000005">
    <property type="protein sequence ID" value="KAK3348763.1"/>
    <property type="molecule type" value="Genomic_DNA"/>
</dbReference>
<dbReference type="PANTHER" id="PTHR10039">
    <property type="entry name" value="AMELOGENIN"/>
    <property type="match status" value="1"/>
</dbReference>
<dbReference type="Pfam" id="PF24883">
    <property type="entry name" value="NPHP3_N"/>
    <property type="match status" value="1"/>
</dbReference>
<feature type="region of interest" description="Disordered" evidence="3">
    <location>
        <begin position="1"/>
        <end position="42"/>
    </location>
</feature>
<reference evidence="5" key="2">
    <citation type="submission" date="2023-06" db="EMBL/GenBank/DDBJ databases">
        <authorList>
            <consortium name="Lawrence Berkeley National Laboratory"/>
            <person name="Haridas S."/>
            <person name="Hensen N."/>
            <person name="Bonometti L."/>
            <person name="Westerberg I."/>
            <person name="Brannstrom I.O."/>
            <person name="Guillou S."/>
            <person name="Cros-Aarteil S."/>
            <person name="Calhoun S."/>
            <person name="Kuo A."/>
            <person name="Mondo S."/>
            <person name="Pangilinan J."/>
            <person name="Riley R."/>
            <person name="Labutti K."/>
            <person name="Andreopoulos B."/>
            <person name="Lipzen A."/>
            <person name="Chen C."/>
            <person name="Yanf M."/>
            <person name="Daum C."/>
            <person name="Ng V."/>
            <person name="Clum A."/>
            <person name="Steindorff A."/>
            <person name="Ohm R."/>
            <person name="Martin F."/>
            <person name="Silar P."/>
            <person name="Natvig D."/>
            <person name="Lalanne C."/>
            <person name="Gautier V."/>
            <person name="Ament-Velasquez S.L."/>
            <person name="Kruys A."/>
            <person name="Hutchinson M.I."/>
            <person name="Powell A.J."/>
            <person name="Barry K."/>
            <person name="Miller A.N."/>
            <person name="Grigoriev I.V."/>
            <person name="Debuchy R."/>
            <person name="Gladieux P."/>
            <person name="Thoren M.H."/>
            <person name="Johannesson H."/>
        </authorList>
    </citation>
    <scope>NUCLEOTIDE SEQUENCE</scope>
    <source>
        <strain evidence="5">CBS 955.72</strain>
    </source>
</reference>
<name>A0AAJ0HDA6_9PEZI</name>
<dbReference type="Proteomes" id="UP001275084">
    <property type="component" value="Unassembled WGS sequence"/>
</dbReference>
<dbReference type="InterPro" id="IPR027417">
    <property type="entry name" value="P-loop_NTPase"/>
</dbReference>
<feature type="domain" description="Nephrocystin 3-like N-terminal" evidence="4">
    <location>
        <begin position="71"/>
        <end position="251"/>
    </location>
</feature>
<dbReference type="PROSITE" id="PS50297">
    <property type="entry name" value="ANK_REP_REGION"/>
    <property type="match status" value="1"/>
</dbReference>
<evidence type="ECO:0000256" key="2">
    <source>
        <dbReference type="PROSITE-ProRule" id="PRU00023"/>
    </source>
</evidence>
<dbReference type="InterPro" id="IPR002110">
    <property type="entry name" value="Ankyrin_rpt"/>
</dbReference>
<dbReference type="Pfam" id="PF12796">
    <property type="entry name" value="Ank_2"/>
    <property type="match status" value="2"/>
</dbReference>
<dbReference type="Gene3D" id="1.25.40.20">
    <property type="entry name" value="Ankyrin repeat-containing domain"/>
    <property type="match status" value="3"/>
</dbReference>
<organism evidence="5 6">
    <name type="scientific">Lasiosphaeria hispida</name>
    <dbReference type="NCBI Taxonomy" id="260671"/>
    <lineage>
        <taxon>Eukaryota</taxon>
        <taxon>Fungi</taxon>
        <taxon>Dikarya</taxon>
        <taxon>Ascomycota</taxon>
        <taxon>Pezizomycotina</taxon>
        <taxon>Sordariomycetes</taxon>
        <taxon>Sordariomycetidae</taxon>
        <taxon>Sordariales</taxon>
        <taxon>Lasiosphaeriaceae</taxon>
        <taxon>Lasiosphaeria</taxon>
    </lineage>
</organism>
<dbReference type="SMART" id="SM00248">
    <property type="entry name" value="ANK"/>
    <property type="match status" value="9"/>
</dbReference>
<dbReference type="SUPFAM" id="SSF48403">
    <property type="entry name" value="Ankyrin repeat"/>
    <property type="match status" value="2"/>
</dbReference>
<keyword evidence="2" id="KW-0040">ANK repeat</keyword>
<reference evidence="5" key="1">
    <citation type="journal article" date="2023" name="Mol. Phylogenet. Evol.">
        <title>Genome-scale phylogeny and comparative genomics of the fungal order Sordariales.</title>
        <authorList>
            <person name="Hensen N."/>
            <person name="Bonometti L."/>
            <person name="Westerberg I."/>
            <person name="Brannstrom I.O."/>
            <person name="Guillou S."/>
            <person name="Cros-Aarteil S."/>
            <person name="Calhoun S."/>
            <person name="Haridas S."/>
            <person name="Kuo A."/>
            <person name="Mondo S."/>
            <person name="Pangilinan J."/>
            <person name="Riley R."/>
            <person name="LaButti K."/>
            <person name="Andreopoulos B."/>
            <person name="Lipzen A."/>
            <person name="Chen C."/>
            <person name="Yan M."/>
            <person name="Daum C."/>
            <person name="Ng V."/>
            <person name="Clum A."/>
            <person name="Steindorff A."/>
            <person name="Ohm R.A."/>
            <person name="Martin F."/>
            <person name="Silar P."/>
            <person name="Natvig D.O."/>
            <person name="Lalanne C."/>
            <person name="Gautier V."/>
            <person name="Ament-Velasquez S.L."/>
            <person name="Kruys A."/>
            <person name="Hutchinson M.I."/>
            <person name="Powell A.J."/>
            <person name="Barry K."/>
            <person name="Miller A.N."/>
            <person name="Grigoriev I.V."/>
            <person name="Debuchy R."/>
            <person name="Gladieux P."/>
            <person name="Hiltunen Thoren M."/>
            <person name="Johannesson H."/>
        </authorList>
    </citation>
    <scope>NUCLEOTIDE SEQUENCE</scope>
    <source>
        <strain evidence="5">CBS 955.72</strain>
    </source>
</reference>